<gene>
    <name evidence="6 8" type="primary">birA</name>
    <name evidence="8" type="ORF">R0135_15600</name>
</gene>
<reference evidence="8 9" key="1">
    <citation type="submission" date="2023-10" db="EMBL/GenBank/DDBJ databases">
        <title>Two novel species belonging to the OM43/NOR5 clade.</title>
        <authorList>
            <person name="Park M."/>
        </authorList>
    </citation>
    <scope>NUCLEOTIDE SEQUENCE [LARGE SCALE GENOMIC DNA]</scope>
    <source>
        <strain evidence="8 9">IMCC43200</strain>
    </source>
</reference>
<sequence>MPANDLLIQLADGAFHSGEALATQYGVSRTAIWKQVASLEKLGLEVKRVRGQGYQIEGGLDLLSEPAIRAGLDGDARTLLAQIDIHQSIDSTNAELRRQGAAPSGASVCLAESQSAGRGRRGRSWVSPFASSIYLSVGWRFQGGAEVLEGLSLAIGVLVCDALEDLGVQKLSLKWPNDVYLDGRKLAGILVEMSGDFCGPCDVVIGVGINVQLPEVMADKIEQPWSDLRSVADGSFTRSLLAAKLLNRILPALAVYEKAGFVRWRDRWQSLDAFAGRPVIVDNNGQRIAGKAQGVDERGALLLGTSSGVQRIHGGEVSLRLQEAAS</sequence>
<protein>
    <recommendedName>
        <fullName evidence="6">Bifunctional ligase/repressor BirA</fullName>
    </recommendedName>
    <alternativeName>
        <fullName evidence="6">Biotin operon repressor</fullName>
    </alternativeName>
    <alternativeName>
        <fullName evidence="6">Biotin--[acetyl-CoA-carboxylase] ligase</fullName>
        <ecNumber evidence="6">6.3.4.15</ecNumber>
    </alternativeName>
    <alternativeName>
        <fullName evidence="6">Biotin--protein ligase</fullName>
    </alternativeName>
    <alternativeName>
        <fullName evidence="6">Biotin-[acetyl-CoA carboxylase] synthetase</fullName>
    </alternativeName>
</protein>
<dbReference type="Gene3D" id="3.30.930.10">
    <property type="entry name" value="Bira Bifunctional Protein, Domain 2"/>
    <property type="match status" value="1"/>
</dbReference>
<name>A0ABZ0I106_9GAMM</name>
<dbReference type="PROSITE" id="PS51733">
    <property type="entry name" value="BPL_LPL_CATALYTIC"/>
    <property type="match status" value="1"/>
</dbReference>
<comment type="similarity">
    <text evidence="6">Belongs to the biotin--protein ligase family.</text>
</comment>
<dbReference type="PANTHER" id="PTHR12835">
    <property type="entry name" value="BIOTIN PROTEIN LIGASE"/>
    <property type="match status" value="1"/>
</dbReference>
<organism evidence="8 9">
    <name type="scientific">Congregibacter variabilis</name>
    <dbReference type="NCBI Taxonomy" id="3081200"/>
    <lineage>
        <taxon>Bacteria</taxon>
        <taxon>Pseudomonadati</taxon>
        <taxon>Pseudomonadota</taxon>
        <taxon>Gammaproteobacteria</taxon>
        <taxon>Cellvibrionales</taxon>
        <taxon>Halieaceae</taxon>
        <taxon>Congregibacter</taxon>
    </lineage>
</organism>
<dbReference type="InterPro" id="IPR013196">
    <property type="entry name" value="HTH_11"/>
</dbReference>
<dbReference type="InterPro" id="IPR036390">
    <property type="entry name" value="WH_DNA-bd_sf"/>
</dbReference>
<keyword evidence="2 6" id="KW-0547">Nucleotide-binding</keyword>
<dbReference type="NCBIfam" id="TIGR00121">
    <property type="entry name" value="birA_ligase"/>
    <property type="match status" value="1"/>
</dbReference>
<keyword evidence="1 6" id="KW-0436">Ligase</keyword>
<feature type="domain" description="BPL/LPL catalytic" evidence="7">
    <location>
        <begin position="62"/>
        <end position="257"/>
    </location>
</feature>
<dbReference type="GO" id="GO:0004077">
    <property type="term" value="F:biotin--[biotin carboxyl-carrier protein] ligase activity"/>
    <property type="evidence" value="ECO:0007669"/>
    <property type="project" value="UniProtKB-EC"/>
</dbReference>
<evidence type="ECO:0000313" key="8">
    <source>
        <dbReference type="EMBL" id="WOJ93193.1"/>
    </source>
</evidence>
<evidence type="ECO:0000256" key="1">
    <source>
        <dbReference type="ARBA" id="ARBA00022598"/>
    </source>
</evidence>
<feature type="binding site" evidence="6">
    <location>
        <position position="185"/>
    </location>
    <ligand>
        <name>biotin</name>
        <dbReference type="ChEBI" id="CHEBI:57586"/>
    </ligand>
</feature>
<keyword evidence="6" id="KW-0805">Transcription regulation</keyword>
<dbReference type="InterPro" id="IPR030855">
    <property type="entry name" value="Bifunct_BirA"/>
</dbReference>
<dbReference type="RefSeq" id="WP_407347850.1">
    <property type="nucleotide sequence ID" value="NZ_CP136864.1"/>
</dbReference>
<comment type="function">
    <text evidence="6">Acts both as a biotin--[acetyl-CoA-carboxylase] ligase and a biotin-operon repressor. In the presence of ATP, BirA activates biotin to form the BirA-biotinyl-5'-adenylate (BirA-bio-5'-AMP or holoBirA) complex. HoloBirA can either transfer the biotinyl moiety to the biotin carboxyl carrier protein (BCCP) subunit of acetyl-CoA carboxylase, or bind to the biotin operator site and inhibit transcription of the operon.</text>
</comment>
<keyword evidence="4 6" id="KW-0092">Biotin</keyword>
<feature type="binding site" evidence="6">
    <location>
        <begin position="118"/>
        <end position="120"/>
    </location>
    <ligand>
        <name>biotin</name>
        <dbReference type="ChEBI" id="CHEBI:57586"/>
    </ligand>
</feature>
<dbReference type="Pfam" id="PF02237">
    <property type="entry name" value="BPL_C"/>
    <property type="match status" value="1"/>
</dbReference>
<dbReference type="SUPFAM" id="SSF50037">
    <property type="entry name" value="C-terminal domain of transcriptional repressors"/>
    <property type="match status" value="1"/>
</dbReference>
<accession>A0ABZ0I106</accession>
<dbReference type="PANTHER" id="PTHR12835:SF5">
    <property type="entry name" value="BIOTIN--PROTEIN LIGASE"/>
    <property type="match status" value="1"/>
</dbReference>
<proteinExistence type="inferred from homology"/>
<dbReference type="InterPro" id="IPR045864">
    <property type="entry name" value="aa-tRNA-synth_II/BPL/LPL"/>
</dbReference>
<dbReference type="NCBIfam" id="NF008847">
    <property type="entry name" value="PRK11886.1-2"/>
    <property type="match status" value="1"/>
</dbReference>
<dbReference type="Gene3D" id="1.10.10.10">
    <property type="entry name" value="Winged helix-like DNA-binding domain superfamily/Winged helix DNA-binding domain"/>
    <property type="match status" value="1"/>
</dbReference>
<dbReference type="Gene3D" id="2.30.30.100">
    <property type="match status" value="1"/>
</dbReference>
<keyword evidence="6" id="KW-0804">Transcription</keyword>
<dbReference type="Pfam" id="PF03099">
    <property type="entry name" value="BPL_LplA_LipB"/>
    <property type="match status" value="1"/>
</dbReference>
<evidence type="ECO:0000256" key="5">
    <source>
        <dbReference type="ARBA" id="ARBA00047846"/>
    </source>
</evidence>
<feature type="binding site" evidence="6">
    <location>
        <position position="114"/>
    </location>
    <ligand>
        <name>biotin</name>
        <dbReference type="ChEBI" id="CHEBI:57586"/>
    </ligand>
</feature>
<dbReference type="SUPFAM" id="SSF46785">
    <property type="entry name" value="Winged helix' DNA-binding domain"/>
    <property type="match status" value="1"/>
</dbReference>
<evidence type="ECO:0000259" key="7">
    <source>
        <dbReference type="PROSITE" id="PS51733"/>
    </source>
</evidence>
<comment type="catalytic activity">
    <reaction evidence="5 6">
        <text>biotin + L-lysyl-[protein] + ATP = N(6)-biotinyl-L-lysyl-[protein] + AMP + diphosphate + H(+)</text>
        <dbReference type="Rhea" id="RHEA:11756"/>
        <dbReference type="Rhea" id="RHEA-COMP:9752"/>
        <dbReference type="Rhea" id="RHEA-COMP:10505"/>
        <dbReference type="ChEBI" id="CHEBI:15378"/>
        <dbReference type="ChEBI" id="CHEBI:29969"/>
        <dbReference type="ChEBI" id="CHEBI:30616"/>
        <dbReference type="ChEBI" id="CHEBI:33019"/>
        <dbReference type="ChEBI" id="CHEBI:57586"/>
        <dbReference type="ChEBI" id="CHEBI:83144"/>
        <dbReference type="ChEBI" id="CHEBI:456215"/>
        <dbReference type="EC" id="6.3.4.15"/>
    </reaction>
</comment>
<dbReference type="Proteomes" id="UP001626537">
    <property type="component" value="Chromosome"/>
</dbReference>
<dbReference type="EC" id="6.3.4.15" evidence="6"/>
<evidence type="ECO:0000256" key="3">
    <source>
        <dbReference type="ARBA" id="ARBA00022840"/>
    </source>
</evidence>
<keyword evidence="6" id="KW-0238">DNA-binding</keyword>
<dbReference type="InterPro" id="IPR003142">
    <property type="entry name" value="BPL_C"/>
</dbReference>
<evidence type="ECO:0000313" key="9">
    <source>
        <dbReference type="Proteomes" id="UP001626537"/>
    </source>
</evidence>
<keyword evidence="6" id="KW-0678">Repressor</keyword>
<feature type="binding site" evidence="6">
    <location>
        <begin position="91"/>
        <end position="93"/>
    </location>
    <ligand>
        <name>biotin</name>
        <dbReference type="ChEBI" id="CHEBI:57586"/>
    </ligand>
</feature>
<dbReference type="InterPro" id="IPR004408">
    <property type="entry name" value="Biotin_CoA_COase_ligase"/>
</dbReference>
<evidence type="ECO:0000256" key="4">
    <source>
        <dbReference type="ARBA" id="ARBA00023267"/>
    </source>
</evidence>
<feature type="DNA-binding region" description="H-T-H motif" evidence="6">
    <location>
        <begin position="18"/>
        <end position="37"/>
    </location>
</feature>
<keyword evidence="3 6" id="KW-0067">ATP-binding</keyword>
<evidence type="ECO:0000256" key="2">
    <source>
        <dbReference type="ARBA" id="ARBA00022741"/>
    </source>
</evidence>
<evidence type="ECO:0000256" key="6">
    <source>
        <dbReference type="HAMAP-Rule" id="MF_00978"/>
    </source>
</evidence>
<dbReference type="InterPro" id="IPR008988">
    <property type="entry name" value="Transcriptional_repressor_C"/>
</dbReference>
<dbReference type="EMBL" id="CP136864">
    <property type="protein sequence ID" value="WOJ93193.1"/>
    <property type="molecule type" value="Genomic_DNA"/>
</dbReference>
<keyword evidence="9" id="KW-1185">Reference proteome</keyword>
<dbReference type="Pfam" id="PF08279">
    <property type="entry name" value="HTH_11"/>
    <property type="match status" value="1"/>
</dbReference>
<dbReference type="InterPro" id="IPR004143">
    <property type="entry name" value="BPL_LPL_catalytic"/>
</dbReference>
<dbReference type="InterPro" id="IPR036388">
    <property type="entry name" value="WH-like_DNA-bd_sf"/>
</dbReference>
<dbReference type="SUPFAM" id="SSF55681">
    <property type="entry name" value="Class II aaRS and biotin synthetases"/>
    <property type="match status" value="1"/>
</dbReference>
<dbReference type="HAMAP" id="MF_00978">
    <property type="entry name" value="Bifunct_BirA"/>
    <property type="match status" value="1"/>
</dbReference>
<dbReference type="CDD" id="cd16442">
    <property type="entry name" value="BPL"/>
    <property type="match status" value="1"/>
</dbReference>